<evidence type="ECO:0000256" key="1">
    <source>
        <dbReference type="SAM" id="MobiDB-lite"/>
    </source>
</evidence>
<dbReference type="AlphaFoldDB" id="A0AAJ5NL80"/>
<dbReference type="Proteomes" id="UP000289629">
    <property type="component" value="Chromosome"/>
</dbReference>
<protein>
    <submittedName>
        <fullName evidence="2">Uncharacterized protein</fullName>
    </submittedName>
</protein>
<reference evidence="2 3" key="1">
    <citation type="submission" date="2019-01" db="EMBL/GenBank/DDBJ databases">
        <authorList>
            <consortium name="Pathogen Informatics"/>
        </authorList>
    </citation>
    <scope>NUCLEOTIDE SEQUENCE [LARGE SCALE GENOMIC DNA]</scope>
    <source>
        <strain evidence="2 3">NCTC10125</strain>
    </source>
</reference>
<dbReference type="EMBL" id="LR214971">
    <property type="protein sequence ID" value="VEU61488.1"/>
    <property type="molecule type" value="Genomic_DNA"/>
</dbReference>
<sequence length="1050" mass="118735">MKKLFKSKQVSRKNLKIIVGVSLLTLITTLSTAIPLGIWSYNSSYYGKLNEKAEILNINQTENPFTNNLAEFSENLVIKENFRELSAETAFELAKSKIYNLDLLSLVDLEKLHQKKYQISYDLSNAAVSKNSIKNVVLFVKTEDKRQVFSKAIEIKGFSNKTNSDKNLSKFEIDEKKSSIVVPAKNFLSFPEFKSRLQSQFEEAQKTEVQKFRAFEKALVAIEGSYSLINTLGLPSFMREGQVLEPKITGKNLNFSSVNGKNFLNFTFDNVEKKTEIQLEINGLISEEEIKNEVTKWTSDELENEIKLKPEIQQKLVNENLSLSKTFYSKEKKINGVSTNQNFSDLFNHIQSEYSINTAKLKNYSANNIVVKVKKIDEISEADRSNLLRDGKIRLDLSFDINKKNGQKLIKIFNFKFDLDLKPDLNQFSRIFVKNLPEEKTQVFSLKKADNSIAISSEKLISTINEIKDHSNQLNPENPNEKLVENLYLLDFGKKGNTEEEANYKKELVEIAKKLKTETVKVQTFADGQSENTEKNDKTLGKTIWKALNLQHNLASYDVKSDFSLENKGGNVSLEFTLFSNKNNTKLASTKIQITGIVSSTHSAFDVASKFYPTFFLDGKASFTKSDDNSEYKISDLSDNNLKFEETKTGENKLTQDGFEIKKAIKFSQNAVKKVQTSTSGTTSGQKQLTPAPFSRLDSGVIYFAFKPKNINDYKKHYLLSDSNGNGLFIQKVAKSKFVNKINSIGVVTQEVEQSKDKKTFTSVITSDDLNDKIKGVGKTQTDEEQKKLDGYVIGFDLKQVKDFKTLQSYFYKNRSSLYISSDSFSMQLIDKQTVVLGSNSWKPTKNFTGDIFQNTGFPPHSEYRPAIEVANRVSENRFYRQELKNSNPVFLQNVKPVIDEDQNIVLEIIKTPWSIEINAFSTANNHLNSPSSVSLNGKTIYNVNPITKMWDPFPNYFNLDWMQIGPNPDKKQVETNTATSSGSSLSQESVSVSSQNDSNAESSVKKATDSKSSIIIKGLAVYNDPQLTGQFGSSARDEIRSSFINAYLK</sequence>
<dbReference type="KEGG" id="mds:MDIS_01430"/>
<evidence type="ECO:0000313" key="3">
    <source>
        <dbReference type="Proteomes" id="UP000289629"/>
    </source>
</evidence>
<accession>A0AAJ5NL80</accession>
<dbReference type="RefSeq" id="WP_044635312.1">
    <property type="nucleotide sequence ID" value="NZ_CP007229.1"/>
</dbReference>
<gene>
    <name evidence="2" type="ORF">NCTC10125_00278</name>
</gene>
<proteinExistence type="predicted"/>
<organism evidence="2 3">
    <name type="scientific">Mesomycoplasma dispar</name>
    <dbReference type="NCBI Taxonomy" id="86660"/>
    <lineage>
        <taxon>Bacteria</taxon>
        <taxon>Bacillati</taxon>
        <taxon>Mycoplasmatota</taxon>
        <taxon>Mycoplasmoidales</taxon>
        <taxon>Metamycoplasmataceae</taxon>
        <taxon>Mesomycoplasma</taxon>
    </lineage>
</organism>
<name>A0AAJ5NL80_9BACT</name>
<dbReference type="NCBIfam" id="NF038058">
    <property type="entry name" value="adhes_P110_Nter"/>
    <property type="match status" value="1"/>
</dbReference>
<evidence type="ECO:0000313" key="2">
    <source>
        <dbReference type="EMBL" id="VEU61488.1"/>
    </source>
</evidence>
<feature type="region of interest" description="Disordered" evidence="1">
    <location>
        <begin position="969"/>
        <end position="1006"/>
    </location>
</feature>
<feature type="compositionally biased region" description="Low complexity" evidence="1">
    <location>
        <begin position="981"/>
        <end position="1000"/>
    </location>
</feature>